<dbReference type="Pfam" id="PF00496">
    <property type="entry name" value="SBP_bac_5"/>
    <property type="match status" value="1"/>
</dbReference>
<feature type="domain" description="Solute-binding protein family 5" evidence="2">
    <location>
        <begin position="90"/>
        <end position="478"/>
    </location>
</feature>
<evidence type="ECO:0000259" key="2">
    <source>
        <dbReference type="Pfam" id="PF00496"/>
    </source>
</evidence>
<dbReference type="InterPro" id="IPR039424">
    <property type="entry name" value="SBP_5"/>
</dbReference>
<sequence>MSRNRTPQLLVSAVLLATTGCAADDLGSLTSVAPGDHGHQGGVEVLLANGNVGTADPMINYSNAAWTLYTASYDGLTAFTKSGPEVGRHVAPDLVTEIPKPTDDGLKWTFTLRSGIRFSDGREVQPNDVKASFERMFKVHGPTTSSQFDVLAGARECLDRPETCDLSAGIAIDEATRRITFTLTEPDPELPEQLGQPLASILPADTPPADVGSDVSKLRATGPYYWASYDPTDRVVLKRNPYFRSWSPLAAPEGYPDQIVEKFGLEPTDQITAVINGQADFATDQPPPDRLNEISVEHPDQTHLDQIGHVWYWALNTRIPPFDNPKARQALNYAFDRDSAVLQAGGPGLATPTCQVLVPNIPGYRQYCPWTVDPAPDGHGPWHGADMAKARRLVAESGTAGAPVSVVSGNNRMHVAMGEYMQTLLTKLGYRATLKPMDEGLQYPFVQNSGNRVEVALADWSQDYPAPSDFLKVLTSCAAYVPNSDASPNIGGFCDPAVDDRMTEALRLANTDPERANALWAAVDRAVTDQAPWVSMYVPKWVSFVSARLGNYRFSAQFGFLPGVAWLR</sequence>
<gene>
    <name evidence="3" type="ORF">ACFSYJ_38390</name>
</gene>
<dbReference type="Proteomes" id="UP001597419">
    <property type="component" value="Unassembled WGS sequence"/>
</dbReference>
<accession>A0ABW5GUC5</accession>
<dbReference type="Gene3D" id="3.10.105.10">
    <property type="entry name" value="Dipeptide-binding Protein, Domain 3"/>
    <property type="match status" value="1"/>
</dbReference>
<dbReference type="SUPFAM" id="SSF53850">
    <property type="entry name" value="Periplasmic binding protein-like II"/>
    <property type="match status" value="1"/>
</dbReference>
<name>A0ABW5GUC5_9PSEU</name>
<dbReference type="PANTHER" id="PTHR30290">
    <property type="entry name" value="PERIPLASMIC BINDING COMPONENT OF ABC TRANSPORTER"/>
    <property type="match status" value="1"/>
</dbReference>
<proteinExistence type="predicted"/>
<organism evidence="3 4">
    <name type="scientific">Amycolatopsis samaneae</name>
    <dbReference type="NCBI Taxonomy" id="664691"/>
    <lineage>
        <taxon>Bacteria</taxon>
        <taxon>Bacillati</taxon>
        <taxon>Actinomycetota</taxon>
        <taxon>Actinomycetes</taxon>
        <taxon>Pseudonocardiales</taxon>
        <taxon>Pseudonocardiaceae</taxon>
        <taxon>Amycolatopsis</taxon>
    </lineage>
</organism>
<dbReference type="EMBL" id="JBHUKU010000026">
    <property type="protein sequence ID" value="MFD2464538.1"/>
    <property type="molecule type" value="Genomic_DNA"/>
</dbReference>
<comment type="caution">
    <text evidence="3">The sequence shown here is derived from an EMBL/GenBank/DDBJ whole genome shotgun (WGS) entry which is preliminary data.</text>
</comment>
<feature type="signal peptide" evidence="1">
    <location>
        <begin position="1"/>
        <end position="23"/>
    </location>
</feature>
<feature type="chain" id="PRO_5047148421" evidence="1">
    <location>
        <begin position="24"/>
        <end position="568"/>
    </location>
</feature>
<dbReference type="RefSeq" id="WP_345385676.1">
    <property type="nucleotide sequence ID" value="NZ_BAABHG010000001.1"/>
</dbReference>
<keyword evidence="4" id="KW-1185">Reference proteome</keyword>
<evidence type="ECO:0000313" key="3">
    <source>
        <dbReference type="EMBL" id="MFD2464538.1"/>
    </source>
</evidence>
<dbReference type="PIRSF" id="PIRSF002741">
    <property type="entry name" value="MppA"/>
    <property type="match status" value="1"/>
</dbReference>
<dbReference type="CDD" id="cd08506">
    <property type="entry name" value="PBP2_clavulanate_OppA2"/>
    <property type="match status" value="1"/>
</dbReference>
<dbReference type="InterPro" id="IPR000914">
    <property type="entry name" value="SBP_5_dom"/>
</dbReference>
<evidence type="ECO:0000313" key="4">
    <source>
        <dbReference type="Proteomes" id="UP001597419"/>
    </source>
</evidence>
<reference evidence="4" key="1">
    <citation type="journal article" date="2019" name="Int. J. Syst. Evol. Microbiol.">
        <title>The Global Catalogue of Microorganisms (GCM) 10K type strain sequencing project: providing services to taxonomists for standard genome sequencing and annotation.</title>
        <authorList>
            <consortium name="The Broad Institute Genomics Platform"/>
            <consortium name="The Broad Institute Genome Sequencing Center for Infectious Disease"/>
            <person name="Wu L."/>
            <person name="Ma J."/>
        </authorList>
    </citation>
    <scope>NUCLEOTIDE SEQUENCE [LARGE SCALE GENOMIC DNA]</scope>
    <source>
        <strain evidence="4">CGMCC 4.7643</strain>
    </source>
</reference>
<keyword evidence="1" id="KW-0732">Signal</keyword>
<dbReference type="Gene3D" id="3.40.190.10">
    <property type="entry name" value="Periplasmic binding protein-like II"/>
    <property type="match status" value="1"/>
</dbReference>
<protein>
    <submittedName>
        <fullName evidence="3">ABC transporter substrate-binding protein</fullName>
    </submittedName>
</protein>
<dbReference type="InterPro" id="IPR030678">
    <property type="entry name" value="Peptide/Ni-bd"/>
</dbReference>
<dbReference type="PROSITE" id="PS51257">
    <property type="entry name" value="PROKAR_LIPOPROTEIN"/>
    <property type="match status" value="1"/>
</dbReference>
<evidence type="ECO:0000256" key="1">
    <source>
        <dbReference type="SAM" id="SignalP"/>
    </source>
</evidence>